<protein>
    <recommendedName>
        <fullName evidence="5">Reverse transcriptase/retrotransposon-derived protein RNase H-like domain-containing protein</fullName>
    </recommendedName>
</protein>
<dbReference type="InterPro" id="IPR043502">
    <property type="entry name" value="DNA/RNA_pol_sf"/>
</dbReference>
<feature type="compositionally biased region" description="Basic and acidic residues" evidence="1">
    <location>
        <begin position="203"/>
        <end position="235"/>
    </location>
</feature>
<dbReference type="InterPro" id="IPR041577">
    <property type="entry name" value="RT_RNaseH_2"/>
</dbReference>
<dbReference type="CDD" id="cd00303">
    <property type="entry name" value="retropepsin_like"/>
    <property type="match status" value="1"/>
</dbReference>
<dbReference type="PANTHER" id="PTHR24559:SF444">
    <property type="entry name" value="REVERSE TRANSCRIPTASE DOMAIN-CONTAINING PROTEIN"/>
    <property type="match status" value="1"/>
</dbReference>
<dbReference type="Gene3D" id="2.40.70.10">
    <property type="entry name" value="Acid Proteases"/>
    <property type="match status" value="1"/>
</dbReference>
<dbReference type="CDD" id="cd01647">
    <property type="entry name" value="RT_LTR"/>
    <property type="match status" value="1"/>
</dbReference>
<feature type="domain" description="Reverse transcriptase" evidence="2">
    <location>
        <begin position="640"/>
        <end position="710"/>
    </location>
</feature>
<dbReference type="Gene3D" id="3.30.70.270">
    <property type="match status" value="1"/>
</dbReference>
<reference evidence="4" key="1">
    <citation type="submission" date="2020-06" db="EMBL/GenBank/DDBJ databases">
        <authorList>
            <person name="Li T."/>
            <person name="Hu X."/>
            <person name="Zhang T."/>
            <person name="Song X."/>
            <person name="Zhang H."/>
            <person name="Dai N."/>
            <person name="Sheng W."/>
            <person name="Hou X."/>
            <person name="Wei L."/>
        </authorList>
    </citation>
    <scope>NUCLEOTIDE SEQUENCE</scope>
    <source>
        <strain evidence="4">KEN1</strain>
        <tissue evidence="4">Leaf</tissue>
    </source>
</reference>
<organism evidence="4">
    <name type="scientific">Sesamum latifolium</name>
    <dbReference type="NCBI Taxonomy" id="2727402"/>
    <lineage>
        <taxon>Eukaryota</taxon>
        <taxon>Viridiplantae</taxon>
        <taxon>Streptophyta</taxon>
        <taxon>Embryophyta</taxon>
        <taxon>Tracheophyta</taxon>
        <taxon>Spermatophyta</taxon>
        <taxon>Magnoliopsida</taxon>
        <taxon>eudicotyledons</taxon>
        <taxon>Gunneridae</taxon>
        <taxon>Pentapetalae</taxon>
        <taxon>asterids</taxon>
        <taxon>lamiids</taxon>
        <taxon>Lamiales</taxon>
        <taxon>Pedaliaceae</taxon>
        <taxon>Sesamum</taxon>
    </lineage>
</organism>
<dbReference type="InterPro" id="IPR021109">
    <property type="entry name" value="Peptidase_aspartic_dom_sf"/>
</dbReference>
<dbReference type="InterPro" id="IPR053134">
    <property type="entry name" value="RNA-dir_DNA_polymerase"/>
</dbReference>
<dbReference type="EMBL" id="JACGWN010000001">
    <property type="protein sequence ID" value="KAL0462504.1"/>
    <property type="molecule type" value="Genomic_DNA"/>
</dbReference>
<dbReference type="Pfam" id="PF17919">
    <property type="entry name" value="RT_RNaseH_2"/>
    <property type="match status" value="1"/>
</dbReference>
<name>A0AAW2Y9N6_9LAMI</name>
<feature type="region of interest" description="Disordered" evidence="1">
    <location>
        <begin position="529"/>
        <end position="562"/>
    </location>
</feature>
<proteinExistence type="predicted"/>
<dbReference type="Pfam" id="PF00078">
    <property type="entry name" value="RVT_1"/>
    <property type="match status" value="1"/>
</dbReference>
<sequence>MWKPLKRNMEKSSMSLLPQPSGGWMSPHRFLKNSLQLARPFRMSQKGLQDVQYQIGGAPEEERQGVPFTELVMADDLPMNYRTPAIAEYDGTTDPVEHLARFENAALLHRYTDGIKCHSKASKDRTQPFCWRQKDNEPLKEYLQRFNTAALEVPSVTQEVKASAFSQGFLDGDFFKSIAKKPISKFDALLARAAKYINMEDAQAAKKESRGEKRKDTKEETPSKKPRTDSRERKAPYQRINTVYTPLMECRHLKNEIERPIQNGYLQEYVCWEKARGTGPYQKKETDRAKELRGANQEAPPRESLQARMKEKMDPNNVPHKGIIQMITGGPAGGDSHHARKAEIRRAHREAITEILDVEAAEDTPIIQFERAERSGPRSTHNDALVITAVLANYEVERIFIDSRSSADILFGEAFDQMQLGDAPLEEVNTSLYGFAGEVVHPRGLISLPLTLGTGPAQKTCVLKFLVVDVPSAYNVILGRPTLNMFQVVISMYHMKIKFPTPGGVGEVQGDSLQSRRCYVEAVQKGQKRGPKELLEEPPQEKRSREGNIEGDLDTNQGAPPRVQPAEELLSIELDLEGIDPEVISHHLNIDPHVKPVKQKKRYFGPEKDKIIQAEIDKLVAAGHVEEIQYPEWLSNVVLVPKPGGKWRMCIDFRDLNEACPKDFYPLPRIDQLVDSTSGCELLSMMDASQGYHQIMLAPEDRKRVSFITKYKLKLNPGKCAFGVREDGSSGSWSPKEELANPSKIKAILDMKAPSNINEQAFEELKDYLAKLPLLVKPCPGDTLYLYLSATPQAVSSVLIREEEGRQMPIYYVSKVLNGAEGRYAPIEKMVLALVVTARKLRPYFFPNKHAAKATLGKPTPLGA</sequence>
<evidence type="ECO:0000313" key="4">
    <source>
        <dbReference type="EMBL" id="KAL0462504.1"/>
    </source>
</evidence>
<dbReference type="Gene3D" id="3.10.10.10">
    <property type="entry name" value="HIV Type 1 Reverse Transcriptase, subunit A, domain 1"/>
    <property type="match status" value="1"/>
</dbReference>
<dbReference type="SUPFAM" id="SSF56672">
    <property type="entry name" value="DNA/RNA polymerases"/>
    <property type="match status" value="1"/>
</dbReference>
<dbReference type="InterPro" id="IPR043128">
    <property type="entry name" value="Rev_trsase/Diguanyl_cyclase"/>
</dbReference>
<evidence type="ECO:0000259" key="2">
    <source>
        <dbReference type="Pfam" id="PF00078"/>
    </source>
</evidence>
<evidence type="ECO:0000256" key="1">
    <source>
        <dbReference type="SAM" id="MobiDB-lite"/>
    </source>
</evidence>
<dbReference type="PANTHER" id="PTHR24559">
    <property type="entry name" value="TRANSPOSON TY3-I GAG-POL POLYPROTEIN"/>
    <property type="match status" value="1"/>
</dbReference>
<accession>A0AAW2Y9N6</accession>
<feature type="region of interest" description="Disordered" evidence="1">
    <location>
        <begin position="203"/>
        <end position="238"/>
    </location>
</feature>
<dbReference type="AlphaFoldDB" id="A0AAW2Y9N6"/>
<feature type="region of interest" description="Disordered" evidence="1">
    <location>
        <begin position="1"/>
        <end position="20"/>
    </location>
</feature>
<feature type="compositionally biased region" description="Basic and acidic residues" evidence="1">
    <location>
        <begin position="530"/>
        <end position="548"/>
    </location>
</feature>
<reference evidence="4" key="2">
    <citation type="journal article" date="2024" name="Plant">
        <title>Genomic evolution and insights into agronomic trait innovations of Sesamum species.</title>
        <authorList>
            <person name="Miao H."/>
            <person name="Wang L."/>
            <person name="Qu L."/>
            <person name="Liu H."/>
            <person name="Sun Y."/>
            <person name="Le M."/>
            <person name="Wang Q."/>
            <person name="Wei S."/>
            <person name="Zheng Y."/>
            <person name="Lin W."/>
            <person name="Duan Y."/>
            <person name="Cao H."/>
            <person name="Xiong S."/>
            <person name="Wang X."/>
            <person name="Wei L."/>
            <person name="Li C."/>
            <person name="Ma Q."/>
            <person name="Ju M."/>
            <person name="Zhao R."/>
            <person name="Li G."/>
            <person name="Mu C."/>
            <person name="Tian Q."/>
            <person name="Mei H."/>
            <person name="Zhang T."/>
            <person name="Gao T."/>
            <person name="Zhang H."/>
        </authorList>
    </citation>
    <scope>NUCLEOTIDE SEQUENCE</scope>
    <source>
        <strain evidence="4">KEN1</strain>
    </source>
</reference>
<evidence type="ECO:0008006" key="5">
    <source>
        <dbReference type="Google" id="ProtNLM"/>
    </source>
</evidence>
<dbReference type="InterPro" id="IPR000477">
    <property type="entry name" value="RT_dom"/>
</dbReference>
<evidence type="ECO:0000259" key="3">
    <source>
        <dbReference type="Pfam" id="PF17919"/>
    </source>
</evidence>
<comment type="caution">
    <text evidence="4">The sequence shown here is derived from an EMBL/GenBank/DDBJ whole genome shotgun (WGS) entry which is preliminary data.</text>
</comment>
<feature type="domain" description="Reverse transcriptase/retrotransposon-derived protein RNase H-like" evidence="3">
    <location>
        <begin position="758"/>
        <end position="847"/>
    </location>
</feature>
<gene>
    <name evidence="4" type="ORF">Slati_0138000</name>
</gene>